<organism evidence="7 8">
    <name type="scientific">Staphylotrichum tortipilum</name>
    <dbReference type="NCBI Taxonomy" id="2831512"/>
    <lineage>
        <taxon>Eukaryota</taxon>
        <taxon>Fungi</taxon>
        <taxon>Dikarya</taxon>
        <taxon>Ascomycota</taxon>
        <taxon>Pezizomycotina</taxon>
        <taxon>Sordariomycetes</taxon>
        <taxon>Sordariomycetidae</taxon>
        <taxon>Sordariales</taxon>
        <taxon>Chaetomiaceae</taxon>
        <taxon>Staphylotrichum</taxon>
    </lineage>
</organism>
<name>A0AAN6MTK4_9PEZI</name>
<evidence type="ECO:0000256" key="5">
    <source>
        <dbReference type="SAM" id="Phobius"/>
    </source>
</evidence>
<keyword evidence="8" id="KW-1185">Reference proteome</keyword>
<feature type="transmembrane region" description="Helical" evidence="5">
    <location>
        <begin position="242"/>
        <end position="263"/>
    </location>
</feature>
<keyword evidence="3 5" id="KW-1133">Transmembrane helix</keyword>
<keyword evidence="2 5" id="KW-0812">Transmembrane</keyword>
<evidence type="ECO:0000259" key="6">
    <source>
        <dbReference type="Pfam" id="PF13813"/>
    </source>
</evidence>
<feature type="domain" description="Wax synthase" evidence="6">
    <location>
        <begin position="108"/>
        <end position="203"/>
    </location>
</feature>
<dbReference type="GO" id="GO:0016020">
    <property type="term" value="C:membrane"/>
    <property type="evidence" value="ECO:0007669"/>
    <property type="project" value="UniProtKB-SubCell"/>
</dbReference>
<accession>A0AAN6MTK4</accession>
<dbReference type="AlphaFoldDB" id="A0AAN6MTK4"/>
<dbReference type="InterPro" id="IPR032805">
    <property type="entry name" value="Wax_synthase_dom"/>
</dbReference>
<gene>
    <name evidence="7" type="ORF">C8A05DRAFT_12109</name>
</gene>
<keyword evidence="4 5" id="KW-0472">Membrane</keyword>
<evidence type="ECO:0000256" key="4">
    <source>
        <dbReference type="ARBA" id="ARBA00023136"/>
    </source>
</evidence>
<proteinExistence type="predicted"/>
<sequence>MKDLKESGTEARFRLAAFRAVRATSLLLLHRTGTALVVKVVLCLRITLSDFAPDKQGLQPPTTLRDIFLRAVMSFQWIWSTYCSLVSAHDLLAVVFVSVLGWDRPDEWPPLFGSIWDATSLRRFWGVFWHWLHVSLFDAYISTGGRTIALPAAIPNWGGGGGGNLGKAARALCMFCMSAMCHAVTNRLMMGKANAAAEFRFFLSNYVICLAETVFVGALLGWRKEDRHLTACFAFMRRLVDYIWVSVIMFYSLLPGSISWYALPLDSESSRWFAVRVCT</sequence>
<evidence type="ECO:0000256" key="3">
    <source>
        <dbReference type="ARBA" id="ARBA00022989"/>
    </source>
</evidence>
<evidence type="ECO:0000313" key="7">
    <source>
        <dbReference type="EMBL" id="KAK3906133.1"/>
    </source>
</evidence>
<evidence type="ECO:0000256" key="2">
    <source>
        <dbReference type="ARBA" id="ARBA00022692"/>
    </source>
</evidence>
<protein>
    <recommendedName>
        <fullName evidence="6">Wax synthase domain-containing protein</fullName>
    </recommendedName>
</protein>
<reference evidence="7" key="1">
    <citation type="journal article" date="2023" name="Mol. Phylogenet. Evol.">
        <title>Genome-scale phylogeny and comparative genomics of the fungal order Sordariales.</title>
        <authorList>
            <person name="Hensen N."/>
            <person name="Bonometti L."/>
            <person name="Westerberg I."/>
            <person name="Brannstrom I.O."/>
            <person name="Guillou S."/>
            <person name="Cros-Aarteil S."/>
            <person name="Calhoun S."/>
            <person name="Haridas S."/>
            <person name="Kuo A."/>
            <person name="Mondo S."/>
            <person name="Pangilinan J."/>
            <person name="Riley R."/>
            <person name="LaButti K."/>
            <person name="Andreopoulos B."/>
            <person name="Lipzen A."/>
            <person name="Chen C."/>
            <person name="Yan M."/>
            <person name="Daum C."/>
            <person name="Ng V."/>
            <person name="Clum A."/>
            <person name="Steindorff A."/>
            <person name="Ohm R.A."/>
            <person name="Martin F."/>
            <person name="Silar P."/>
            <person name="Natvig D.O."/>
            <person name="Lalanne C."/>
            <person name="Gautier V."/>
            <person name="Ament-Velasquez S.L."/>
            <person name="Kruys A."/>
            <person name="Hutchinson M.I."/>
            <person name="Powell A.J."/>
            <person name="Barry K."/>
            <person name="Miller A.N."/>
            <person name="Grigoriev I.V."/>
            <person name="Debuchy R."/>
            <person name="Gladieux P."/>
            <person name="Hiltunen Thoren M."/>
            <person name="Johannesson H."/>
        </authorList>
    </citation>
    <scope>NUCLEOTIDE SEQUENCE</scope>
    <source>
        <strain evidence="7">CBS 103.79</strain>
    </source>
</reference>
<dbReference type="EMBL" id="MU855335">
    <property type="protein sequence ID" value="KAK3906133.1"/>
    <property type="molecule type" value="Genomic_DNA"/>
</dbReference>
<reference evidence="7" key="2">
    <citation type="submission" date="2023-05" db="EMBL/GenBank/DDBJ databases">
        <authorList>
            <consortium name="Lawrence Berkeley National Laboratory"/>
            <person name="Steindorff A."/>
            <person name="Hensen N."/>
            <person name="Bonometti L."/>
            <person name="Westerberg I."/>
            <person name="Brannstrom I.O."/>
            <person name="Guillou S."/>
            <person name="Cros-Aarteil S."/>
            <person name="Calhoun S."/>
            <person name="Haridas S."/>
            <person name="Kuo A."/>
            <person name="Mondo S."/>
            <person name="Pangilinan J."/>
            <person name="Riley R."/>
            <person name="Labutti K."/>
            <person name="Andreopoulos B."/>
            <person name="Lipzen A."/>
            <person name="Chen C."/>
            <person name="Yanf M."/>
            <person name="Daum C."/>
            <person name="Ng V."/>
            <person name="Clum A."/>
            <person name="Ohm R."/>
            <person name="Martin F."/>
            <person name="Silar P."/>
            <person name="Natvig D."/>
            <person name="Lalanne C."/>
            <person name="Gautier V."/>
            <person name="Ament-Velasquez S.L."/>
            <person name="Kruys A."/>
            <person name="Hutchinson M.I."/>
            <person name="Powell A.J."/>
            <person name="Barry K."/>
            <person name="Miller A.N."/>
            <person name="Grigoriev I.V."/>
            <person name="Debuchy R."/>
            <person name="Gladieux P."/>
            <person name="Thoren M.H."/>
            <person name="Johannesson H."/>
        </authorList>
    </citation>
    <scope>NUCLEOTIDE SEQUENCE</scope>
    <source>
        <strain evidence="7">CBS 103.79</strain>
    </source>
</reference>
<evidence type="ECO:0000256" key="1">
    <source>
        <dbReference type="ARBA" id="ARBA00004141"/>
    </source>
</evidence>
<comment type="subcellular location">
    <subcellularLocation>
        <location evidence="1">Membrane</location>
        <topology evidence="1">Multi-pass membrane protein</topology>
    </subcellularLocation>
</comment>
<evidence type="ECO:0000313" key="8">
    <source>
        <dbReference type="Proteomes" id="UP001303889"/>
    </source>
</evidence>
<comment type="caution">
    <text evidence="7">The sequence shown here is derived from an EMBL/GenBank/DDBJ whole genome shotgun (WGS) entry which is preliminary data.</text>
</comment>
<dbReference type="Proteomes" id="UP001303889">
    <property type="component" value="Unassembled WGS sequence"/>
</dbReference>
<feature type="transmembrane region" description="Helical" evidence="5">
    <location>
        <begin position="201"/>
        <end position="222"/>
    </location>
</feature>
<dbReference type="Pfam" id="PF13813">
    <property type="entry name" value="MBOAT_2"/>
    <property type="match status" value="1"/>
</dbReference>